<dbReference type="PANTHER" id="PTHR21585:SF0">
    <property type="entry name" value="ARMADILLO-LIKE HELICAL DOMAIN-CONTAINING PROTEIN 4"/>
    <property type="match status" value="1"/>
</dbReference>
<reference evidence="4" key="3">
    <citation type="submission" date="2025-09" db="UniProtKB">
        <authorList>
            <consortium name="Ensembl"/>
        </authorList>
    </citation>
    <scope>IDENTIFICATION</scope>
</reference>
<reference evidence="4" key="2">
    <citation type="submission" date="2025-08" db="UniProtKB">
        <authorList>
            <consortium name="Ensembl"/>
        </authorList>
    </citation>
    <scope>IDENTIFICATION</scope>
</reference>
<organism evidence="4 5">
    <name type="scientific">Hucho hucho</name>
    <name type="common">huchen</name>
    <dbReference type="NCBI Taxonomy" id="62062"/>
    <lineage>
        <taxon>Eukaryota</taxon>
        <taxon>Metazoa</taxon>
        <taxon>Chordata</taxon>
        <taxon>Craniata</taxon>
        <taxon>Vertebrata</taxon>
        <taxon>Euteleostomi</taxon>
        <taxon>Actinopterygii</taxon>
        <taxon>Neopterygii</taxon>
        <taxon>Teleostei</taxon>
        <taxon>Protacanthopterygii</taxon>
        <taxon>Salmoniformes</taxon>
        <taxon>Salmonidae</taxon>
        <taxon>Salmoninae</taxon>
        <taxon>Hucho</taxon>
    </lineage>
</organism>
<dbReference type="AlphaFoldDB" id="A0A4W5N999"/>
<feature type="compositionally biased region" description="Polar residues" evidence="1">
    <location>
        <begin position="502"/>
        <end position="517"/>
    </location>
</feature>
<keyword evidence="2" id="KW-0472">Membrane</keyword>
<evidence type="ECO:0008006" key="6">
    <source>
        <dbReference type="Google" id="ProtNLM"/>
    </source>
</evidence>
<dbReference type="Ensembl" id="ENSHHUT00000047878.1">
    <property type="protein sequence ID" value="ENSHHUP00000046174.1"/>
    <property type="gene ID" value="ENSHHUG00000028141.1"/>
</dbReference>
<feature type="compositionally biased region" description="Acidic residues" evidence="1">
    <location>
        <begin position="544"/>
        <end position="574"/>
    </location>
</feature>
<feature type="region of interest" description="Disordered" evidence="1">
    <location>
        <begin position="297"/>
        <end position="384"/>
    </location>
</feature>
<feature type="transmembrane region" description="Helical" evidence="2">
    <location>
        <begin position="620"/>
        <end position="641"/>
    </location>
</feature>
<protein>
    <recommendedName>
        <fullName evidence="6">Armadillo like helical domain containing 4</fullName>
    </recommendedName>
</protein>
<keyword evidence="5" id="KW-1185">Reference proteome</keyword>
<keyword evidence="2" id="KW-1133">Transmembrane helix</keyword>
<evidence type="ECO:0000256" key="2">
    <source>
        <dbReference type="SAM" id="Phobius"/>
    </source>
</evidence>
<sequence>MGEMLFSVTLHHLLLAEVCLCVYSTPVPPLHDYAPSTQDSGCDGQAGGPMEGEPCLTPATPASVISTSVQSGPSDPGRLSYGMAEHMTGSWTDLSENVGAEGGTGPDVDGSEPGGIEPVTQVGNRDSHGRGVAGTESKGREAKTGAVSESLLEGKETHRQPAEAPELYTDKEIRVGPEEKTMENVPFTTTGAMLASIGEKHGMTVAVNTSRAAIHDASAAARAPEPDSPAGTHPAGERRDLILEEKPDLHGEEEGELRQSLPDVGAPFLGQEIETTRPSSLSPQSILTHSPLTSIPPSVWGSRGEASLLPPSGLEATGPATTRHQDGETAPALSNPPLADLGPALTGSSRQDDPDSLWTEPLQRNEAMDASAPPLQDAATEGTMSSEDLPLIFEPFDVTPEGAGVAAATLSPDNSQSSVAMVTTGMLLSEPDLDQVVTADTDDTGPSRVPSPVLPDWTSPWQTSGAEISEPISPSGSPIDPPPSETETEQPVHQSDTDGGETIQNPEETQPTSEPNPISTTSQQITMTTVTKTTKMPAAKSGLEELESEEEPEEDEEDENTEESEEEDSEEDLNETPIPAPTRPPYSLNPPPPVWVQRNQGLMRRWVELIREKAGYVSGMLAPVGIGIAGALLIVGALYSIRMIHRKRNSFKHQRRRKVRHTEQPREPSSNGQDQAMLLADSSEDEF</sequence>
<feature type="signal peptide" evidence="3">
    <location>
        <begin position="1"/>
        <end position="24"/>
    </location>
</feature>
<dbReference type="PANTHER" id="PTHR21585">
    <property type="entry name" value="FULL-LENGTH CDNA CLONE CS0DC025YL05 OF NEUROBLASTOMA"/>
    <property type="match status" value="1"/>
</dbReference>
<evidence type="ECO:0000313" key="5">
    <source>
        <dbReference type="Proteomes" id="UP000314982"/>
    </source>
</evidence>
<feature type="compositionally biased region" description="Low complexity" evidence="1">
    <location>
        <begin position="467"/>
        <end position="478"/>
    </location>
</feature>
<dbReference type="STRING" id="62062.ENSHHUP00000046174"/>
<keyword evidence="2" id="KW-0812">Transmembrane</keyword>
<feature type="compositionally biased region" description="Low complexity" evidence="1">
    <location>
        <begin position="518"/>
        <end position="536"/>
    </location>
</feature>
<evidence type="ECO:0000313" key="4">
    <source>
        <dbReference type="Ensembl" id="ENSHHUP00000046174.1"/>
    </source>
</evidence>
<feature type="compositionally biased region" description="Basic residues" evidence="1">
    <location>
        <begin position="650"/>
        <end position="660"/>
    </location>
</feature>
<feature type="region of interest" description="Disordered" evidence="1">
    <location>
        <begin position="650"/>
        <end position="687"/>
    </location>
</feature>
<dbReference type="GeneTree" id="ENSGT00390000012816"/>
<feature type="compositionally biased region" description="Basic and acidic residues" evidence="1">
    <location>
        <begin position="152"/>
        <end position="161"/>
    </location>
</feature>
<evidence type="ECO:0000256" key="3">
    <source>
        <dbReference type="SAM" id="SignalP"/>
    </source>
</evidence>
<dbReference type="Proteomes" id="UP000314982">
    <property type="component" value="Unassembled WGS sequence"/>
</dbReference>
<feature type="region of interest" description="Disordered" evidence="1">
    <location>
        <begin position="432"/>
        <end position="592"/>
    </location>
</feature>
<feature type="region of interest" description="Disordered" evidence="1">
    <location>
        <begin position="97"/>
        <end position="162"/>
    </location>
</feature>
<keyword evidence="3" id="KW-0732">Signal</keyword>
<feature type="region of interest" description="Disordered" evidence="1">
    <location>
        <begin position="216"/>
        <end position="238"/>
    </location>
</feature>
<accession>A0A4W5N999</accession>
<reference evidence="5" key="1">
    <citation type="submission" date="2018-06" db="EMBL/GenBank/DDBJ databases">
        <title>Genome assembly of Danube salmon.</title>
        <authorList>
            <person name="Macqueen D.J."/>
            <person name="Gundappa M.K."/>
        </authorList>
    </citation>
    <scope>NUCLEOTIDE SEQUENCE [LARGE SCALE GENOMIC DNA]</scope>
</reference>
<evidence type="ECO:0000256" key="1">
    <source>
        <dbReference type="SAM" id="MobiDB-lite"/>
    </source>
</evidence>
<feature type="chain" id="PRO_5021203722" description="Armadillo like helical domain containing 4" evidence="3">
    <location>
        <begin position="25"/>
        <end position="687"/>
    </location>
</feature>
<dbReference type="InterPro" id="IPR031524">
    <property type="entry name" value="ARMH4"/>
</dbReference>
<feature type="compositionally biased region" description="Pro residues" evidence="1">
    <location>
        <begin position="578"/>
        <end position="592"/>
    </location>
</feature>
<name>A0A4W5N999_9TELE</name>
<proteinExistence type="predicted"/>